<feature type="compositionally biased region" description="Acidic residues" evidence="1">
    <location>
        <begin position="136"/>
        <end position="147"/>
    </location>
</feature>
<organism evidence="2 3">
    <name type="scientific">Streblomastix strix</name>
    <dbReference type="NCBI Taxonomy" id="222440"/>
    <lineage>
        <taxon>Eukaryota</taxon>
        <taxon>Metamonada</taxon>
        <taxon>Preaxostyla</taxon>
        <taxon>Oxymonadida</taxon>
        <taxon>Streblomastigidae</taxon>
        <taxon>Streblomastix</taxon>
    </lineage>
</organism>
<evidence type="ECO:0000313" key="3">
    <source>
        <dbReference type="Proteomes" id="UP000324800"/>
    </source>
</evidence>
<proteinExistence type="predicted"/>
<evidence type="ECO:0000256" key="1">
    <source>
        <dbReference type="SAM" id="MobiDB-lite"/>
    </source>
</evidence>
<name>A0A5J4VJ25_9EUKA</name>
<sequence length="276" mass="33241">MDSYENQKQLKALIAILTKNCEWICDIREKQNLSLGEQKIVEDVEYKLIQSSSNFGQDSVQQQQTSSQSIQIPITTKSNESIPPLTRFWKQKQIELKQNQIRLINAQKQAEDLINQKRNNDENQDQNNMKSNFKQEEDEEVSNEEEDSIKQNKPLNNRKRFRREDQESEEQQQEQEQSQGKVELLQLPPRNIIKKQLKRSLIEDKQREEKKIKLRNEKKKKKEFDLEKEQENIINKKNDNLKKNKKKFNQKQSNKNFRKNRFGNKQNIRRRFKARK</sequence>
<feature type="compositionally biased region" description="Basic residues" evidence="1">
    <location>
        <begin position="256"/>
        <end position="276"/>
    </location>
</feature>
<dbReference type="Proteomes" id="UP000324800">
    <property type="component" value="Unassembled WGS sequence"/>
</dbReference>
<evidence type="ECO:0000313" key="2">
    <source>
        <dbReference type="EMBL" id="KAA6382657.1"/>
    </source>
</evidence>
<gene>
    <name evidence="2" type="ORF">EZS28_021818</name>
</gene>
<dbReference type="EMBL" id="SNRW01006658">
    <property type="protein sequence ID" value="KAA6382657.1"/>
    <property type="molecule type" value="Genomic_DNA"/>
</dbReference>
<feature type="region of interest" description="Disordered" evidence="1">
    <location>
        <begin position="237"/>
        <end position="276"/>
    </location>
</feature>
<comment type="caution">
    <text evidence="2">The sequence shown here is derived from an EMBL/GenBank/DDBJ whole genome shotgun (WGS) entry which is preliminary data.</text>
</comment>
<protein>
    <submittedName>
        <fullName evidence="2">Uncharacterized protein</fullName>
    </submittedName>
</protein>
<accession>A0A5J4VJ25</accession>
<feature type="region of interest" description="Disordered" evidence="1">
    <location>
        <begin position="117"/>
        <end position="190"/>
    </location>
</feature>
<reference evidence="2 3" key="1">
    <citation type="submission" date="2019-03" db="EMBL/GenBank/DDBJ databases">
        <title>Single cell metagenomics reveals metabolic interactions within the superorganism composed of flagellate Streblomastix strix and complex community of Bacteroidetes bacteria on its surface.</title>
        <authorList>
            <person name="Treitli S.C."/>
            <person name="Kolisko M."/>
            <person name="Husnik F."/>
            <person name="Keeling P."/>
            <person name="Hampl V."/>
        </authorList>
    </citation>
    <scope>NUCLEOTIDE SEQUENCE [LARGE SCALE GENOMIC DNA]</scope>
    <source>
        <strain evidence="2">ST1C</strain>
    </source>
</reference>
<dbReference type="AlphaFoldDB" id="A0A5J4VJ25"/>